<keyword evidence="2" id="KW-0223">Dioxygenase</keyword>
<evidence type="ECO:0000259" key="1">
    <source>
        <dbReference type="PROSITE" id="PS51819"/>
    </source>
</evidence>
<protein>
    <submittedName>
        <fullName evidence="2">Catechol 2,3-dioxygenase-like lactoylglutathione lyase family enzyme</fullName>
    </submittedName>
</protein>
<keyword evidence="3" id="KW-1185">Reference proteome</keyword>
<comment type="caution">
    <text evidence="2">The sequence shown here is derived from an EMBL/GenBank/DDBJ whole genome shotgun (WGS) entry which is preliminary data.</text>
</comment>
<keyword evidence="2" id="KW-0560">Oxidoreductase</keyword>
<dbReference type="Gene3D" id="3.10.180.10">
    <property type="entry name" value="2,3-Dihydroxybiphenyl 1,2-Dioxygenase, domain 1"/>
    <property type="match status" value="1"/>
</dbReference>
<dbReference type="GO" id="GO:0051213">
    <property type="term" value="F:dioxygenase activity"/>
    <property type="evidence" value="ECO:0007669"/>
    <property type="project" value="UniProtKB-KW"/>
</dbReference>
<accession>A0A7W5HL63</accession>
<dbReference type="InterPro" id="IPR037523">
    <property type="entry name" value="VOC_core"/>
</dbReference>
<gene>
    <name evidence="2" type="ORF">FHR97_003409</name>
</gene>
<evidence type="ECO:0000313" key="2">
    <source>
        <dbReference type="EMBL" id="MBB3232540.1"/>
    </source>
</evidence>
<dbReference type="Proteomes" id="UP000518892">
    <property type="component" value="Unassembled WGS sequence"/>
</dbReference>
<dbReference type="EMBL" id="JACHXR010000013">
    <property type="protein sequence ID" value="MBB3232540.1"/>
    <property type="molecule type" value="Genomic_DNA"/>
</dbReference>
<dbReference type="GO" id="GO:0016829">
    <property type="term" value="F:lyase activity"/>
    <property type="evidence" value="ECO:0007669"/>
    <property type="project" value="UniProtKB-KW"/>
</dbReference>
<sequence length="129" mass="15078">MHVQPLIAVEDIERSRRWYQRLFGCVGIHGGDDYEQLMMPGDETFFLQLHLWEAHGHPNLEPSFVRPGHGVLLWFEVEDFPGTVDRAREMEAWIIEEPHVNARANHRECWLHDPDGYTVVLASRYGEVD</sequence>
<dbReference type="InterPro" id="IPR029068">
    <property type="entry name" value="Glyas_Bleomycin-R_OHBP_Dase"/>
</dbReference>
<keyword evidence="2" id="KW-0456">Lyase</keyword>
<evidence type="ECO:0000313" key="3">
    <source>
        <dbReference type="Proteomes" id="UP000518892"/>
    </source>
</evidence>
<dbReference type="RefSeq" id="WP_183384978.1">
    <property type="nucleotide sequence ID" value="NZ_JACHXR010000013.1"/>
</dbReference>
<dbReference type="SUPFAM" id="SSF54593">
    <property type="entry name" value="Glyoxalase/Bleomycin resistance protein/Dihydroxybiphenyl dioxygenase"/>
    <property type="match status" value="1"/>
</dbReference>
<proteinExistence type="predicted"/>
<dbReference type="CDD" id="cd06587">
    <property type="entry name" value="VOC"/>
    <property type="match status" value="1"/>
</dbReference>
<dbReference type="Pfam" id="PF00903">
    <property type="entry name" value="Glyoxalase"/>
    <property type="match status" value="1"/>
</dbReference>
<dbReference type="InterPro" id="IPR004360">
    <property type="entry name" value="Glyas_Fos-R_dOase_dom"/>
</dbReference>
<feature type="domain" description="VOC" evidence="1">
    <location>
        <begin position="1"/>
        <end position="124"/>
    </location>
</feature>
<reference evidence="2 3" key="1">
    <citation type="submission" date="2020-08" db="EMBL/GenBank/DDBJ databases">
        <title>Genomic Encyclopedia of Type Strains, Phase III (KMG-III): the genomes of soil and plant-associated and newly described type strains.</title>
        <authorList>
            <person name="Whitman W."/>
        </authorList>
    </citation>
    <scope>NUCLEOTIDE SEQUENCE [LARGE SCALE GENOMIC DNA]</scope>
    <source>
        <strain evidence="2 3">CECT 7744</strain>
    </source>
</reference>
<dbReference type="PROSITE" id="PS51819">
    <property type="entry name" value="VOC"/>
    <property type="match status" value="1"/>
</dbReference>
<dbReference type="AlphaFoldDB" id="A0A7W5HL63"/>
<organism evidence="2 3">
    <name type="scientific">Halomonas stenophila</name>
    <dbReference type="NCBI Taxonomy" id="795312"/>
    <lineage>
        <taxon>Bacteria</taxon>
        <taxon>Pseudomonadati</taxon>
        <taxon>Pseudomonadota</taxon>
        <taxon>Gammaproteobacteria</taxon>
        <taxon>Oceanospirillales</taxon>
        <taxon>Halomonadaceae</taxon>
        <taxon>Halomonas</taxon>
    </lineage>
</organism>
<name>A0A7W5HL63_9GAMM</name>